<dbReference type="EMBL" id="FNCO01000025">
    <property type="protein sequence ID" value="SDJ27659.1"/>
    <property type="molecule type" value="Genomic_DNA"/>
</dbReference>
<dbReference type="Proteomes" id="UP000182894">
    <property type="component" value="Unassembled WGS sequence"/>
</dbReference>
<gene>
    <name evidence="1" type="ORF">SAMN05216605_12519</name>
</gene>
<dbReference type="InterPro" id="IPR012337">
    <property type="entry name" value="RNaseH-like_sf"/>
</dbReference>
<dbReference type="SUPFAM" id="SSF53098">
    <property type="entry name" value="Ribonuclease H-like"/>
    <property type="match status" value="1"/>
</dbReference>
<protein>
    <submittedName>
        <fullName evidence="1">Uncharacterized protein</fullName>
    </submittedName>
</protein>
<accession>A0A1G8SEK6</accession>
<evidence type="ECO:0000313" key="1">
    <source>
        <dbReference type="EMBL" id="SDJ27659.1"/>
    </source>
</evidence>
<reference evidence="2" key="1">
    <citation type="submission" date="2016-10" db="EMBL/GenBank/DDBJ databases">
        <authorList>
            <person name="Varghese N."/>
            <person name="Submissions S."/>
        </authorList>
    </citation>
    <scope>NUCLEOTIDE SEQUENCE [LARGE SCALE GENOMIC DNA]</scope>
    <source>
        <strain evidence="2">ATCC 700689</strain>
    </source>
</reference>
<proteinExistence type="predicted"/>
<dbReference type="InterPro" id="IPR036397">
    <property type="entry name" value="RNaseH_sf"/>
</dbReference>
<dbReference type="Gene3D" id="3.30.420.10">
    <property type="entry name" value="Ribonuclease H-like superfamily/Ribonuclease H"/>
    <property type="match status" value="1"/>
</dbReference>
<name>A0A1G8SEK6_9PSED</name>
<sequence length="365" mass="40399">MSFDALASPEGNLFNLRIVDIPHEFRPCHSAGDIGVNDPNQPTGSFDLDNGWEALKLRNDHCLGFILNRLPPTGAMGGVGEIGIRPVGIDEHQLMITLHREKPGFSQELETIQDARPTVNEVAHANEPVFGSVEAKLVQSAVEIDSFEVNVANNEVTSSIILWKSQYSLIHAGSTLKQCVTQQVTEPVLSDFRRPVPIKSEVVSVEMLQWFVDFEASGIAPDSYPIEIAVVSANAEYQSLIRPVRYWTHWSFDAQDMHQISRDHLLADGLDPGRVAAELNKLFKGARLCSDSPQDVFWLNTLYEAAGLEPTFELLPLESFVGRVIADQIYRALPPRRQHRALPDARELMSAALAYMTSKGGLTGC</sequence>
<dbReference type="AlphaFoldDB" id="A0A1G8SEK6"/>
<dbReference type="GO" id="GO:0003676">
    <property type="term" value="F:nucleic acid binding"/>
    <property type="evidence" value="ECO:0007669"/>
    <property type="project" value="InterPro"/>
</dbReference>
<keyword evidence="2" id="KW-1185">Reference proteome</keyword>
<evidence type="ECO:0000313" key="2">
    <source>
        <dbReference type="Proteomes" id="UP000182894"/>
    </source>
</evidence>
<dbReference type="STRING" id="89065.SAMN05216605_12519"/>
<organism evidence="1 2">
    <name type="scientific">Pseudomonas abietaniphila</name>
    <dbReference type="NCBI Taxonomy" id="89065"/>
    <lineage>
        <taxon>Bacteria</taxon>
        <taxon>Pseudomonadati</taxon>
        <taxon>Pseudomonadota</taxon>
        <taxon>Gammaproteobacteria</taxon>
        <taxon>Pseudomonadales</taxon>
        <taxon>Pseudomonadaceae</taxon>
        <taxon>Pseudomonas</taxon>
    </lineage>
</organism>